<name>A0ABU5VWE8_9BACT</name>
<reference evidence="2 3" key="1">
    <citation type="submission" date="2023-11" db="EMBL/GenBank/DDBJ databases">
        <title>A Novel Polar Bacteriovorax (B. antarcticus) Isolated from the Biocrust in Antarctica.</title>
        <authorList>
            <person name="Mun W."/>
            <person name="Choi S.Y."/>
            <person name="Mitchell R.J."/>
        </authorList>
    </citation>
    <scope>NUCLEOTIDE SEQUENCE [LARGE SCALE GENOMIC DNA]</scope>
    <source>
        <strain evidence="2 3">PP10</strain>
    </source>
</reference>
<keyword evidence="1" id="KW-0732">Signal</keyword>
<evidence type="ECO:0000256" key="1">
    <source>
        <dbReference type="SAM" id="SignalP"/>
    </source>
</evidence>
<keyword evidence="3" id="KW-1185">Reference proteome</keyword>
<feature type="signal peptide" evidence="1">
    <location>
        <begin position="1"/>
        <end position="19"/>
    </location>
</feature>
<gene>
    <name evidence="2" type="ORF">SHI21_14220</name>
</gene>
<evidence type="ECO:0000313" key="3">
    <source>
        <dbReference type="Proteomes" id="UP001302274"/>
    </source>
</evidence>
<feature type="chain" id="PRO_5045688598" description="Peptidase M1 membrane alanine aminopeptidase domain-containing protein" evidence="1">
    <location>
        <begin position="20"/>
        <end position="447"/>
    </location>
</feature>
<comment type="caution">
    <text evidence="2">The sequence shown here is derived from an EMBL/GenBank/DDBJ whole genome shotgun (WGS) entry which is preliminary data.</text>
</comment>
<proteinExistence type="predicted"/>
<organism evidence="2 3">
    <name type="scientific">Bacteriovorax antarcticus</name>
    <dbReference type="NCBI Taxonomy" id="3088717"/>
    <lineage>
        <taxon>Bacteria</taxon>
        <taxon>Pseudomonadati</taxon>
        <taxon>Bdellovibrionota</taxon>
        <taxon>Bacteriovoracia</taxon>
        <taxon>Bacteriovoracales</taxon>
        <taxon>Bacteriovoracaceae</taxon>
        <taxon>Bacteriovorax</taxon>
    </lineage>
</organism>
<dbReference type="SUPFAM" id="SSF55486">
    <property type="entry name" value="Metalloproteases ('zincins'), catalytic domain"/>
    <property type="match status" value="1"/>
</dbReference>
<protein>
    <recommendedName>
        <fullName evidence="4">Peptidase M1 membrane alanine aminopeptidase domain-containing protein</fullName>
    </recommendedName>
</protein>
<dbReference type="Proteomes" id="UP001302274">
    <property type="component" value="Unassembled WGS sequence"/>
</dbReference>
<sequence length="447" mass="50262">MKMKLIILLVAILPSTLLAKIGHAPANFKSPEGYAIFVDFKKADYDLTYDPGSKTVTAKSTITFENTEEGMPVIDMVENPIKFFVDGTEVSTKVINSIDQDTWFRIILKSIKPGVHTFVVTSVIDQGVNFITTGVSSSFWFNDLGDRNFLEAYLPANFEYDQVKMTFNIDFQTMDKQKFYTNGNVTDLGSNRFTVEFPETYTSSSLYYHTTPIGRYPENKFTYTTLDGRDIPGVVYAKDSYTNLEDAKKKIISSIQVLESKYGPWLHQKIIVFIAGNGGMEYCGATMTDLSSLNHELTHSYFARGGFMPANGNAGWIDEAVTTWSDSGSGTRPDLKGIAANMAGNSQYRRYTEYRAYTQGASFMSYLNYKFQSNGGLTAFLNDMIKNDAFKPMTTEEFAAKMSTYYSEDLTSLFKDHVYTNKTNPGQSNDSKPGHMKMSIPEMNQYL</sequence>
<dbReference type="EMBL" id="JAYGJQ010000002">
    <property type="protein sequence ID" value="MEA9357378.1"/>
    <property type="molecule type" value="Genomic_DNA"/>
</dbReference>
<evidence type="ECO:0008006" key="4">
    <source>
        <dbReference type="Google" id="ProtNLM"/>
    </source>
</evidence>
<dbReference type="RefSeq" id="WP_323577369.1">
    <property type="nucleotide sequence ID" value="NZ_JAYGJQ010000002.1"/>
</dbReference>
<accession>A0ABU5VWE8</accession>
<evidence type="ECO:0000313" key="2">
    <source>
        <dbReference type="EMBL" id="MEA9357378.1"/>
    </source>
</evidence>